<protein>
    <submittedName>
        <fullName evidence="1">Uncharacterized protein</fullName>
    </submittedName>
</protein>
<evidence type="ECO:0000313" key="1">
    <source>
        <dbReference type="EMBL" id="JAH69643.1"/>
    </source>
</evidence>
<accession>A0A0E9UXD5</accession>
<reference evidence="1" key="2">
    <citation type="journal article" date="2015" name="Fish Shellfish Immunol.">
        <title>Early steps in the European eel (Anguilla anguilla)-Vibrio vulnificus interaction in the gills: Role of the RtxA13 toxin.</title>
        <authorList>
            <person name="Callol A."/>
            <person name="Pajuelo D."/>
            <person name="Ebbesson L."/>
            <person name="Teles M."/>
            <person name="MacKenzie S."/>
            <person name="Amaro C."/>
        </authorList>
    </citation>
    <scope>NUCLEOTIDE SEQUENCE</scope>
</reference>
<name>A0A0E9UXD5_ANGAN</name>
<dbReference type="EMBL" id="GBXM01038934">
    <property type="protein sequence ID" value="JAH69643.1"/>
    <property type="molecule type" value="Transcribed_RNA"/>
</dbReference>
<organism evidence="1">
    <name type="scientific">Anguilla anguilla</name>
    <name type="common">European freshwater eel</name>
    <name type="synonym">Muraena anguilla</name>
    <dbReference type="NCBI Taxonomy" id="7936"/>
    <lineage>
        <taxon>Eukaryota</taxon>
        <taxon>Metazoa</taxon>
        <taxon>Chordata</taxon>
        <taxon>Craniata</taxon>
        <taxon>Vertebrata</taxon>
        <taxon>Euteleostomi</taxon>
        <taxon>Actinopterygii</taxon>
        <taxon>Neopterygii</taxon>
        <taxon>Teleostei</taxon>
        <taxon>Anguilliformes</taxon>
        <taxon>Anguillidae</taxon>
        <taxon>Anguilla</taxon>
    </lineage>
</organism>
<proteinExistence type="predicted"/>
<reference evidence="1" key="1">
    <citation type="submission" date="2014-11" db="EMBL/GenBank/DDBJ databases">
        <authorList>
            <person name="Amaro Gonzalez C."/>
        </authorList>
    </citation>
    <scope>NUCLEOTIDE SEQUENCE</scope>
</reference>
<dbReference type="AlphaFoldDB" id="A0A0E9UXD5"/>
<sequence>MVLETSRRPTYNKRLLEGIIVSSLSSYIADSPTERKRRFSSTRSTVL</sequence>